<dbReference type="InterPro" id="IPR036397">
    <property type="entry name" value="RNaseH_sf"/>
</dbReference>
<evidence type="ECO:0000313" key="2">
    <source>
        <dbReference type="EMBL" id="GBP17780.1"/>
    </source>
</evidence>
<dbReference type="AlphaFoldDB" id="A0A4C1TUV7"/>
<dbReference type="Proteomes" id="UP000299102">
    <property type="component" value="Unassembled WGS sequence"/>
</dbReference>
<evidence type="ECO:0008006" key="4">
    <source>
        <dbReference type="Google" id="ProtNLM"/>
    </source>
</evidence>
<protein>
    <recommendedName>
        <fullName evidence="4">Mariner Mos1 transposase</fullName>
    </recommendedName>
</protein>
<reference evidence="2 3" key="1">
    <citation type="journal article" date="2019" name="Commun. Biol.">
        <title>The bagworm genome reveals a unique fibroin gene that provides high tensile strength.</title>
        <authorList>
            <person name="Kono N."/>
            <person name="Nakamura H."/>
            <person name="Ohtoshi R."/>
            <person name="Tomita M."/>
            <person name="Numata K."/>
            <person name="Arakawa K."/>
        </authorList>
    </citation>
    <scope>NUCLEOTIDE SEQUENCE [LARGE SCALE GENOMIC DNA]</scope>
</reference>
<keyword evidence="1" id="KW-0472">Membrane</keyword>
<keyword evidence="1" id="KW-0812">Transmembrane</keyword>
<comment type="caution">
    <text evidence="2">The sequence shown here is derived from an EMBL/GenBank/DDBJ whole genome shotgun (WGS) entry which is preliminary data.</text>
</comment>
<evidence type="ECO:0000256" key="1">
    <source>
        <dbReference type="SAM" id="Phobius"/>
    </source>
</evidence>
<sequence length="143" mass="16081">MSKAAFPTVIIGLAPKFALQQKREVKVIKLKGQKTVAVTRCTQHCLPEVPQTLRVRDTLHHDNASSHTAAFTVNFLKENNLLVSEHPPYSPELATCEFWLSFDLKKCVVTVFHQKKRTSPLLLNILTLFLLTIDAMLSVVEGE</sequence>
<keyword evidence="1" id="KW-1133">Transmembrane helix</keyword>
<gene>
    <name evidence="2" type="ORF">EVAR_102639_1</name>
</gene>
<dbReference type="EMBL" id="BGZK01000090">
    <property type="protein sequence ID" value="GBP17780.1"/>
    <property type="molecule type" value="Genomic_DNA"/>
</dbReference>
<feature type="transmembrane region" description="Helical" evidence="1">
    <location>
        <begin position="121"/>
        <end position="140"/>
    </location>
</feature>
<proteinExistence type="predicted"/>
<organism evidence="2 3">
    <name type="scientific">Eumeta variegata</name>
    <name type="common">Bagworm moth</name>
    <name type="synonym">Eumeta japonica</name>
    <dbReference type="NCBI Taxonomy" id="151549"/>
    <lineage>
        <taxon>Eukaryota</taxon>
        <taxon>Metazoa</taxon>
        <taxon>Ecdysozoa</taxon>
        <taxon>Arthropoda</taxon>
        <taxon>Hexapoda</taxon>
        <taxon>Insecta</taxon>
        <taxon>Pterygota</taxon>
        <taxon>Neoptera</taxon>
        <taxon>Endopterygota</taxon>
        <taxon>Lepidoptera</taxon>
        <taxon>Glossata</taxon>
        <taxon>Ditrysia</taxon>
        <taxon>Tineoidea</taxon>
        <taxon>Psychidae</taxon>
        <taxon>Oiketicinae</taxon>
        <taxon>Eumeta</taxon>
    </lineage>
</organism>
<dbReference type="Gene3D" id="3.30.420.10">
    <property type="entry name" value="Ribonuclease H-like superfamily/Ribonuclease H"/>
    <property type="match status" value="1"/>
</dbReference>
<dbReference type="GO" id="GO:0003676">
    <property type="term" value="F:nucleic acid binding"/>
    <property type="evidence" value="ECO:0007669"/>
    <property type="project" value="InterPro"/>
</dbReference>
<name>A0A4C1TUV7_EUMVA</name>
<keyword evidence="3" id="KW-1185">Reference proteome</keyword>
<evidence type="ECO:0000313" key="3">
    <source>
        <dbReference type="Proteomes" id="UP000299102"/>
    </source>
</evidence>
<accession>A0A4C1TUV7</accession>